<reference evidence="10 11" key="1">
    <citation type="submission" date="2016-03" db="EMBL/GenBank/DDBJ databases">
        <title>Microsymbionts genomes from the relict species Vavilovia formosa (Stev.) Fed.</title>
        <authorList>
            <person name="Kopat V."/>
            <person name="Chirak E."/>
            <person name="Kimeklis A."/>
            <person name="Andronov E."/>
        </authorList>
    </citation>
    <scope>NUCLEOTIDE SEQUENCE [LARGE SCALE GENOMIC DNA]</scope>
    <source>
        <strain evidence="10 11">Vaf07</strain>
    </source>
</reference>
<keyword evidence="11" id="KW-1185">Reference proteome</keyword>
<feature type="transmembrane region" description="Helical" evidence="8">
    <location>
        <begin position="45"/>
        <end position="62"/>
    </location>
</feature>
<sequence>MSAFTRNAIVLGLLSAVGPFAIDMYLPALPAITADLHTTTSATQMTLIAFFIAFGLCQIAYGPLSDVYGRKAPLYAGLTLFIAGSIGCALAPSVAWLIAFRFVQGLGAAAMGVIPRAIIRDLHTGVEATKLMALVMLVFSVSPILAPLGGSALIVPFGWRAVFVAVTIAAVLALVLVAALLPETRPAHERISGSVRNVLGSFGELLRDWHFLGLTFIGGLGMASFFAFLATSSFVYIGHYGLTPTQYSLAFSVNAIGFIGASQFAGFLGGRFGMGRVVMAAVSAYAFFAVVLLALTLAGFTSLAVLIPLLFVSFAFLGLVIPSTMVLSLENHGPIAGIASALGGTLQMVTGGLMIGVSGLFFDGTSLPMVATIACTAFGALAVSIATLRPRELSPQLAE</sequence>
<dbReference type="STRING" id="943830.A4A58_07870"/>
<dbReference type="EMBL" id="LVYV01000012">
    <property type="protein sequence ID" value="KZD23286.1"/>
    <property type="molecule type" value="Genomic_DNA"/>
</dbReference>
<keyword evidence="8" id="KW-0997">Cell inner membrane</keyword>
<evidence type="ECO:0000256" key="4">
    <source>
        <dbReference type="ARBA" id="ARBA00022475"/>
    </source>
</evidence>
<dbReference type="InterPro" id="IPR004812">
    <property type="entry name" value="Efflux_drug-R_Bcr/CmlA"/>
</dbReference>
<feature type="transmembrane region" description="Helical" evidence="8">
    <location>
        <begin position="74"/>
        <end position="92"/>
    </location>
</feature>
<dbReference type="InterPro" id="IPR020846">
    <property type="entry name" value="MFS_dom"/>
</dbReference>
<dbReference type="RefSeq" id="WP_068733528.1">
    <property type="nucleotide sequence ID" value="NZ_LVYV01000012.1"/>
</dbReference>
<feature type="transmembrane region" description="Helical" evidence="8">
    <location>
        <begin position="211"/>
        <end position="237"/>
    </location>
</feature>
<keyword evidence="5 8" id="KW-0812">Transmembrane</keyword>
<feature type="transmembrane region" description="Helical" evidence="8">
    <location>
        <begin position="341"/>
        <end position="362"/>
    </location>
</feature>
<dbReference type="Gene3D" id="1.20.1720.10">
    <property type="entry name" value="Multidrug resistance protein D"/>
    <property type="match status" value="1"/>
</dbReference>
<gene>
    <name evidence="10" type="ORF">A4A58_07870</name>
</gene>
<dbReference type="InterPro" id="IPR011701">
    <property type="entry name" value="MFS"/>
</dbReference>
<keyword evidence="3 8" id="KW-0813">Transport</keyword>
<evidence type="ECO:0000313" key="11">
    <source>
        <dbReference type="Proteomes" id="UP000076574"/>
    </source>
</evidence>
<organism evidence="10 11">
    <name type="scientific">Tardiphaga robiniae</name>
    <dbReference type="NCBI Taxonomy" id="943830"/>
    <lineage>
        <taxon>Bacteria</taxon>
        <taxon>Pseudomonadati</taxon>
        <taxon>Pseudomonadota</taxon>
        <taxon>Alphaproteobacteria</taxon>
        <taxon>Hyphomicrobiales</taxon>
        <taxon>Nitrobacteraceae</taxon>
        <taxon>Tardiphaga</taxon>
    </lineage>
</organism>
<dbReference type="AlphaFoldDB" id="A0A163ZC82"/>
<dbReference type="SUPFAM" id="SSF103473">
    <property type="entry name" value="MFS general substrate transporter"/>
    <property type="match status" value="1"/>
</dbReference>
<evidence type="ECO:0000256" key="1">
    <source>
        <dbReference type="ARBA" id="ARBA00004651"/>
    </source>
</evidence>
<name>A0A163ZC82_9BRAD</name>
<keyword evidence="7 8" id="KW-0472">Membrane</keyword>
<feature type="domain" description="Major facilitator superfamily (MFS) profile" evidence="9">
    <location>
        <begin position="1"/>
        <end position="391"/>
    </location>
</feature>
<evidence type="ECO:0000256" key="2">
    <source>
        <dbReference type="ARBA" id="ARBA00006236"/>
    </source>
</evidence>
<protein>
    <recommendedName>
        <fullName evidence="8">Bcr/CflA family efflux transporter</fullName>
    </recommendedName>
</protein>
<evidence type="ECO:0000259" key="9">
    <source>
        <dbReference type="PROSITE" id="PS50850"/>
    </source>
</evidence>
<comment type="caution">
    <text evidence="10">The sequence shown here is derived from an EMBL/GenBank/DDBJ whole genome shotgun (WGS) entry which is preliminary data.</text>
</comment>
<feature type="transmembrane region" description="Helical" evidence="8">
    <location>
        <begin position="277"/>
        <end position="300"/>
    </location>
</feature>
<feature type="transmembrane region" description="Helical" evidence="8">
    <location>
        <begin position="161"/>
        <end position="181"/>
    </location>
</feature>
<dbReference type="InterPro" id="IPR036259">
    <property type="entry name" value="MFS_trans_sf"/>
</dbReference>
<accession>A0A163ZC82</accession>
<evidence type="ECO:0000256" key="6">
    <source>
        <dbReference type="ARBA" id="ARBA00022989"/>
    </source>
</evidence>
<feature type="transmembrane region" description="Helical" evidence="8">
    <location>
        <begin position="306"/>
        <end position="329"/>
    </location>
</feature>
<evidence type="ECO:0000256" key="7">
    <source>
        <dbReference type="ARBA" id="ARBA00023136"/>
    </source>
</evidence>
<dbReference type="PANTHER" id="PTHR23502:SF132">
    <property type="entry name" value="POLYAMINE TRANSPORTER 2-RELATED"/>
    <property type="match status" value="1"/>
</dbReference>
<dbReference type="Proteomes" id="UP000076574">
    <property type="component" value="Unassembled WGS sequence"/>
</dbReference>
<evidence type="ECO:0000256" key="5">
    <source>
        <dbReference type="ARBA" id="ARBA00022692"/>
    </source>
</evidence>
<dbReference type="NCBIfam" id="TIGR00710">
    <property type="entry name" value="efflux_Bcr_CflA"/>
    <property type="match status" value="1"/>
</dbReference>
<dbReference type="OrthoDB" id="9800416at2"/>
<keyword evidence="6 8" id="KW-1133">Transmembrane helix</keyword>
<dbReference type="PROSITE" id="PS50850">
    <property type="entry name" value="MFS"/>
    <property type="match status" value="1"/>
</dbReference>
<dbReference type="CDD" id="cd17320">
    <property type="entry name" value="MFS_MdfA_MDR_like"/>
    <property type="match status" value="1"/>
</dbReference>
<comment type="subcellular location">
    <subcellularLocation>
        <location evidence="8">Cell inner membrane</location>
        <topology evidence="8">Multi-pass membrane protein</topology>
    </subcellularLocation>
    <subcellularLocation>
        <location evidence="1">Cell membrane</location>
        <topology evidence="1">Multi-pass membrane protein</topology>
    </subcellularLocation>
</comment>
<feature type="transmembrane region" description="Helical" evidence="8">
    <location>
        <begin position="98"/>
        <end position="119"/>
    </location>
</feature>
<comment type="similarity">
    <text evidence="2 8">Belongs to the major facilitator superfamily. Bcr/CmlA family.</text>
</comment>
<comment type="caution">
    <text evidence="8">Lacks conserved residue(s) required for the propagation of feature annotation.</text>
</comment>
<dbReference type="GO" id="GO:1990961">
    <property type="term" value="P:xenobiotic detoxification by transmembrane export across the plasma membrane"/>
    <property type="evidence" value="ECO:0007669"/>
    <property type="project" value="InterPro"/>
</dbReference>
<dbReference type="Pfam" id="PF07690">
    <property type="entry name" value="MFS_1"/>
    <property type="match status" value="1"/>
</dbReference>
<dbReference type="PANTHER" id="PTHR23502">
    <property type="entry name" value="MAJOR FACILITATOR SUPERFAMILY"/>
    <property type="match status" value="1"/>
</dbReference>
<dbReference type="GO" id="GO:0005886">
    <property type="term" value="C:plasma membrane"/>
    <property type="evidence" value="ECO:0007669"/>
    <property type="project" value="UniProtKB-SubCell"/>
</dbReference>
<evidence type="ECO:0000313" key="10">
    <source>
        <dbReference type="EMBL" id="KZD23286.1"/>
    </source>
</evidence>
<proteinExistence type="inferred from homology"/>
<feature type="transmembrane region" description="Helical" evidence="8">
    <location>
        <begin position="249"/>
        <end position="270"/>
    </location>
</feature>
<evidence type="ECO:0000256" key="3">
    <source>
        <dbReference type="ARBA" id="ARBA00022448"/>
    </source>
</evidence>
<evidence type="ECO:0000256" key="8">
    <source>
        <dbReference type="RuleBase" id="RU365088"/>
    </source>
</evidence>
<feature type="transmembrane region" description="Helical" evidence="8">
    <location>
        <begin position="131"/>
        <end position="155"/>
    </location>
</feature>
<keyword evidence="4" id="KW-1003">Cell membrane</keyword>
<feature type="transmembrane region" description="Helical" evidence="8">
    <location>
        <begin position="368"/>
        <end position="388"/>
    </location>
</feature>
<dbReference type="GO" id="GO:0042910">
    <property type="term" value="F:xenobiotic transmembrane transporter activity"/>
    <property type="evidence" value="ECO:0007669"/>
    <property type="project" value="InterPro"/>
</dbReference>